<comment type="caution">
    <text evidence="1">The sequence shown here is derived from an EMBL/GenBank/DDBJ whole genome shotgun (WGS) entry which is preliminary data.</text>
</comment>
<proteinExistence type="predicted"/>
<name>A0ABR2ED36_9ROSI</name>
<reference evidence="1 2" key="1">
    <citation type="journal article" date="2024" name="G3 (Bethesda)">
        <title>Genome assembly of Hibiscus sabdariffa L. provides insights into metabolisms of medicinal natural products.</title>
        <authorList>
            <person name="Kim T."/>
        </authorList>
    </citation>
    <scope>NUCLEOTIDE SEQUENCE [LARGE SCALE GENOMIC DNA]</scope>
    <source>
        <strain evidence="1">TK-2024</strain>
        <tissue evidence="1">Old leaves</tissue>
    </source>
</reference>
<organism evidence="1 2">
    <name type="scientific">Hibiscus sabdariffa</name>
    <name type="common">roselle</name>
    <dbReference type="NCBI Taxonomy" id="183260"/>
    <lineage>
        <taxon>Eukaryota</taxon>
        <taxon>Viridiplantae</taxon>
        <taxon>Streptophyta</taxon>
        <taxon>Embryophyta</taxon>
        <taxon>Tracheophyta</taxon>
        <taxon>Spermatophyta</taxon>
        <taxon>Magnoliopsida</taxon>
        <taxon>eudicotyledons</taxon>
        <taxon>Gunneridae</taxon>
        <taxon>Pentapetalae</taxon>
        <taxon>rosids</taxon>
        <taxon>malvids</taxon>
        <taxon>Malvales</taxon>
        <taxon>Malvaceae</taxon>
        <taxon>Malvoideae</taxon>
        <taxon>Hibiscus</taxon>
    </lineage>
</organism>
<dbReference type="Proteomes" id="UP001472677">
    <property type="component" value="Unassembled WGS sequence"/>
</dbReference>
<evidence type="ECO:0000313" key="2">
    <source>
        <dbReference type="Proteomes" id="UP001472677"/>
    </source>
</evidence>
<keyword evidence="2" id="KW-1185">Reference proteome</keyword>
<evidence type="ECO:0000313" key="1">
    <source>
        <dbReference type="EMBL" id="KAK8558561.1"/>
    </source>
</evidence>
<sequence length="106" mass="12036">MKVNVQRGLKVRKSTGSQLGDWTILVEWAANLANQISYPHGVEMLNWVIRILLEWNRMASVVASGFFWNGLVMVKVSDVANQLIHGIVRSIDRESWSWFTAVYASS</sequence>
<accession>A0ABR2ED36</accession>
<dbReference type="EMBL" id="JBBPBM010000015">
    <property type="protein sequence ID" value="KAK8558561.1"/>
    <property type="molecule type" value="Genomic_DNA"/>
</dbReference>
<protein>
    <submittedName>
        <fullName evidence="1">Uncharacterized protein</fullName>
    </submittedName>
</protein>
<gene>
    <name evidence="1" type="ORF">V6N12_041862</name>
</gene>